<dbReference type="GO" id="GO:0006412">
    <property type="term" value="P:translation"/>
    <property type="evidence" value="ECO:0007669"/>
    <property type="project" value="UniProtKB-KW"/>
</dbReference>
<protein>
    <submittedName>
        <fullName evidence="4">Ribosome recycling factor</fullName>
    </submittedName>
</protein>
<accession>A0A448ZYT3</accession>
<gene>
    <name evidence="4" type="primary">frr_2</name>
    <name evidence="4" type="ORF">NCTC10113_01348</name>
</gene>
<dbReference type="Gene3D" id="3.30.1360.40">
    <property type="match status" value="1"/>
</dbReference>
<comment type="similarity">
    <text evidence="1">Belongs to the RRF family.</text>
</comment>
<keyword evidence="2" id="KW-0648">Protein biosynthesis</keyword>
<dbReference type="AlphaFoldDB" id="A0A448ZYT3"/>
<reference evidence="4" key="1">
    <citation type="submission" date="2019-01" db="EMBL/GenBank/DDBJ databases">
        <authorList>
            <consortium name="Pathogen Informatics"/>
        </authorList>
    </citation>
    <scope>NUCLEOTIDE SEQUENCE [LARGE SCALE GENOMIC DNA]</scope>
    <source>
        <strain evidence="4">NCTC10113</strain>
    </source>
</reference>
<dbReference type="GO" id="GO:0043023">
    <property type="term" value="F:ribosomal large subunit binding"/>
    <property type="evidence" value="ECO:0007669"/>
    <property type="project" value="TreeGrafter"/>
</dbReference>
<evidence type="ECO:0000256" key="2">
    <source>
        <dbReference type="ARBA" id="ARBA00022917"/>
    </source>
</evidence>
<dbReference type="InterPro" id="IPR002661">
    <property type="entry name" value="Ribosome_recyc_fac"/>
</dbReference>
<dbReference type="EMBL" id="LR214939">
    <property type="protein sequence ID" value="VEU56439.1"/>
    <property type="molecule type" value="Genomic_DNA"/>
</dbReference>
<name>A0A448ZYT3_METSV</name>
<dbReference type="PANTHER" id="PTHR20982:SF3">
    <property type="entry name" value="MITOCHONDRIAL RIBOSOME RECYCLING FACTOR PSEUDO 1"/>
    <property type="match status" value="1"/>
</dbReference>
<geneLocation type="plasmid" evidence="4">
    <name>2</name>
</geneLocation>
<evidence type="ECO:0000259" key="3">
    <source>
        <dbReference type="Pfam" id="PF01765"/>
    </source>
</evidence>
<dbReference type="FunFam" id="3.30.1360.40:FF:000001">
    <property type="entry name" value="Ribosome-recycling factor"/>
    <property type="match status" value="1"/>
</dbReference>
<dbReference type="Pfam" id="PF01765">
    <property type="entry name" value="RRF"/>
    <property type="match status" value="1"/>
</dbReference>
<evidence type="ECO:0000256" key="1">
    <source>
        <dbReference type="ARBA" id="ARBA00005912"/>
    </source>
</evidence>
<proteinExistence type="inferred from homology"/>
<dbReference type="PANTHER" id="PTHR20982">
    <property type="entry name" value="RIBOSOME RECYCLING FACTOR"/>
    <property type="match status" value="1"/>
</dbReference>
<sequence length="183" mass="20908">MELNIYIEKLKKLIEKAITNYETQIAKVAIGRANPTLISKIKVNYYDSLISIEEICSITVSGPLQLIVKPYDIASIKQIEKAITDYNLNVNVVNEGHQIRISYPQLTTDKRKELVKQLTTITEQAKVVVRQARQDINKEIKADIDLSEDLVKHYLEIVQKEVDNGIKKIDVITAEKEKDLMTI</sequence>
<organism evidence="4">
    <name type="scientific">Metamycoplasma salivarium</name>
    <name type="common">Mycoplasma salivarium</name>
    <dbReference type="NCBI Taxonomy" id="2124"/>
    <lineage>
        <taxon>Bacteria</taxon>
        <taxon>Bacillati</taxon>
        <taxon>Mycoplasmatota</taxon>
        <taxon>Mycoplasmoidales</taxon>
        <taxon>Metamycoplasmataceae</taxon>
        <taxon>Metamycoplasma</taxon>
    </lineage>
</organism>
<dbReference type="SUPFAM" id="SSF55194">
    <property type="entry name" value="Ribosome recycling factor, RRF"/>
    <property type="match status" value="1"/>
</dbReference>
<dbReference type="Gene3D" id="1.10.132.20">
    <property type="entry name" value="Ribosome-recycling factor"/>
    <property type="match status" value="1"/>
</dbReference>
<dbReference type="InterPro" id="IPR036191">
    <property type="entry name" value="RRF_sf"/>
</dbReference>
<feature type="domain" description="Ribosome recycling factor" evidence="3">
    <location>
        <begin position="22"/>
        <end position="181"/>
    </location>
</feature>
<dbReference type="InterPro" id="IPR023584">
    <property type="entry name" value="Ribosome_recyc_fac_dom"/>
</dbReference>
<dbReference type="RefSeq" id="WP_024544209.1">
    <property type="nucleotide sequence ID" value="NZ_BPLV01000002.1"/>
</dbReference>
<keyword evidence="4" id="KW-0614">Plasmid</keyword>
<evidence type="ECO:0000313" key="4">
    <source>
        <dbReference type="EMBL" id="VEU56439.1"/>
    </source>
</evidence>